<evidence type="ECO:0000313" key="10">
    <source>
        <dbReference type="Proteomes" id="UP001321486"/>
    </source>
</evidence>
<dbReference type="PANTHER" id="PTHR30572">
    <property type="entry name" value="MEMBRANE COMPONENT OF TRANSPORTER-RELATED"/>
    <property type="match status" value="1"/>
</dbReference>
<feature type="transmembrane region" description="Helical" evidence="7">
    <location>
        <begin position="130"/>
        <end position="151"/>
    </location>
</feature>
<keyword evidence="2" id="KW-1003">Cell membrane</keyword>
<proteinExistence type="inferred from homology"/>
<evidence type="ECO:0000256" key="4">
    <source>
        <dbReference type="ARBA" id="ARBA00022989"/>
    </source>
</evidence>
<evidence type="ECO:0000256" key="1">
    <source>
        <dbReference type="ARBA" id="ARBA00004651"/>
    </source>
</evidence>
<dbReference type="InterPro" id="IPR050250">
    <property type="entry name" value="Macrolide_Exporter_MacB"/>
</dbReference>
<dbReference type="PANTHER" id="PTHR30572:SF4">
    <property type="entry name" value="ABC TRANSPORTER PERMEASE YTRF"/>
    <property type="match status" value="1"/>
</dbReference>
<feature type="domain" description="ABC3 transporter permease C-terminal" evidence="8">
    <location>
        <begin position="42"/>
        <end position="155"/>
    </location>
</feature>
<feature type="transmembrane region" description="Helical" evidence="7">
    <location>
        <begin position="85"/>
        <end position="110"/>
    </location>
</feature>
<sequence>MARQAPAAIDPVQPTALHVDAPVDPTTLRSEIEGDVRTTLLAFTGIAVIAAVVALGNSMVLAILERRAEFGLRRAVGARSVHVASMVVAESAIIGALGGLAGLVLGFAAVSAMTLLQHWSPIFDPVLAPLAVVGGILVGSLGGLVAAWQATRIQPQAALRS</sequence>
<evidence type="ECO:0000256" key="5">
    <source>
        <dbReference type="ARBA" id="ARBA00023136"/>
    </source>
</evidence>
<dbReference type="Proteomes" id="UP001321486">
    <property type="component" value="Chromosome"/>
</dbReference>
<feature type="transmembrane region" description="Helical" evidence="7">
    <location>
        <begin position="40"/>
        <end position="64"/>
    </location>
</feature>
<keyword evidence="5 7" id="KW-0472">Membrane</keyword>
<evidence type="ECO:0000256" key="6">
    <source>
        <dbReference type="ARBA" id="ARBA00038076"/>
    </source>
</evidence>
<keyword evidence="4 7" id="KW-1133">Transmembrane helix</keyword>
<organism evidence="9 10">
    <name type="scientific">Frondihabitans sucicola</name>
    <dbReference type="NCBI Taxonomy" id="1268041"/>
    <lineage>
        <taxon>Bacteria</taxon>
        <taxon>Bacillati</taxon>
        <taxon>Actinomycetota</taxon>
        <taxon>Actinomycetes</taxon>
        <taxon>Micrococcales</taxon>
        <taxon>Microbacteriaceae</taxon>
        <taxon>Frondihabitans</taxon>
    </lineage>
</organism>
<name>A0ABN6XZN3_9MICO</name>
<comment type="similarity">
    <text evidence="6">Belongs to the ABC-4 integral membrane protein family.</text>
</comment>
<evidence type="ECO:0000256" key="7">
    <source>
        <dbReference type="SAM" id="Phobius"/>
    </source>
</evidence>
<keyword evidence="10" id="KW-1185">Reference proteome</keyword>
<reference evidence="10" key="1">
    <citation type="journal article" date="2019" name="Int. J. Syst. Evol. Microbiol.">
        <title>The Global Catalogue of Microorganisms (GCM) 10K type strain sequencing project: providing services to taxonomists for standard genome sequencing and annotation.</title>
        <authorList>
            <consortium name="The Broad Institute Genomics Platform"/>
            <consortium name="The Broad Institute Genome Sequencing Center for Infectious Disease"/>
            <person name="Wu L."/>
            <person name="Ma J."/>
        </authorList>
    </citation>
    <scope>NUCLEOTIDE SEQUENCE [LARGE SCALE GENOMIC DNA]</scope>
    <source>
        <strain evidence="10">NBRC 108728</strain>
    </source>
</reference>
<comment type="subcellular location">
    <subcellularLocation>
        <location evidence="1">Cell membrane</location>
        <topology evidence="1">Multi-pass membrane protein</topology>
    </subcellularLocation>
</comment>
<evidence type="ECO:0000256" key="3">
    <source>
        <dbReference type="ARBA" id="ARBA00022692"/>
    </source>
</evidence>
<keyword evidence="3 7" id="KW-0812">Transmembrane</keyword>
<evidence type="ECO:0000313" key="9">
    <source>
        <dbReference type="EMBL" id="BDZ50485.1"/>
    </source>
</evidence>
<protein>
    <recommendedName>
        <fullName evidence="8">ABC3 transporter permease C-terminal domain-containing protein</fullName>
    </recommendedName>
</protein>
<evidence type="ECO:0000259" key="8">
    <source>
        <dbReference type="Pfam" id="PF02687"/>
    </source>
</evidence>
<gene>
    <name evidence="9" type="ORF">GCM10025867_27260</name>
</gene>
<dbReference type="Pfam" id="PF02687">
    <property type="entry name" value="FtsX"/>
    <property type="match status" value="1"/>
</dbReference>
<evidence type="ECO:0000256" key="2">
    <source>
        <dbReference type="ARBA" id="ARBA00022475"/>
    </source>
</evidence>
<dbReference type="EMBL" id="AP027732">
    <property type="protein sequence ID" value="BDZ50485.1"/>
    <property type="molecule type" value="Genomic_DNA"/>
</dbReference>
<dbReference type="InterPro" id="IPR003838">
    <property type="entry name" value="ABC3_permease_C"/>
</dbReference>
<accession>A0ABN6XZN3</accession>